<evidence type="ECO:0000313" key="4">
    <source>
        <dbReference type="Proteomes" id="UP001601992"/>
    </source>
</evidence>
<evidence type="ECO:0000256" key="1">
    <source>
        <dbReference type="SAM" id="SignalP"/>
    </source>
</evidence>
<feature type="domain" description="AB hydrolase-1" evidence="2">
    <location>
        <begin position="82"/>
        <end position="337"/>
    </location>
</feature>
<dbReference type="PANTHER" id="PTHR42886:SF42">
    <property type="entry name" value="ALPHA_BETA-HYDROLASES SUPERFAMILY PROTEIN"/>
    <property type="match status" value="1"/>
</dbReference>
<feature type="chain" id="PRO_5045340834" evidence="1">
    <location>
        <begin position="28"/>
        <end position="353"/>
    </location>
</feature>
<reference evidence="3 4" key="1">
    <citation type="submission" date="2024-10" db="EMBL/GenBank/DDBJ databases">
        <title>The Natural Products Discovery Center: Release of the First 8490 Sequenced Strains for Exploring Actinobacteria Biosynthetic Diversity.</title>
        <authorList>
            <person name="Kalkreuter E."/>
            <person name="Kautsar S.A."/>
            <person name="Yang D."/>
            <person name="Bader C.D."/>
            <person name="Teijaro C.N."/>
            <person name="Fluegel L."/>
            <person name="Davis C.M."/>
            <person name="Simpson J.R."/>
            <person name="Lauterbach L."/>
            <person name="Steele A.D."/>
            <person name="Gui C."/>
            <person name="Meng S."/>
            <person name="Li G."/>
            <person name="Viehrig K."/>
            <person name="Ye F."/>
            <person name="Su P."/>
            <person name="Kiefer A.F."/>
            <person name="Nichols A."/>
            <person name="Cepeda A.J."/>
            <person name="Yan W."/>
            <person name="Fan B."/>
            <person name="Jiang Y."/>
            <person name="Adhikari A."/>
            <person name="Zheng C.-J."/>
            <person name="Schuster L."/>
            <person name="Cowan T.M."/>
            <person name="Smanski M.J."/>
            <person name="Chevrette M.G."/>
            <person name="De Carvalho L.P.S."/>
            <person name="Shen B."/>
        </authorList>
    </citation>
    <scope>NUCLEOTIDE SEQUENCE [LARGE SCALE GENOMIC DNA]</scope>
    <source>
        <strain evidence="3 4">NPDC002593</strain>
    </source>
</reference>
<dbReference type="RefSeq" id="WP_040825662.1">
    <property type="nucleotide sequence ID" value="NZ_JBIAQY010000002.1"/>
</dbReference>
<keyword evidence="3" id="KW-0378">Hydrolase</keyword>
<dbReference type="PANTHER" id="PTHR42886">
    <property type="entry name" value="RE40534P-RELATED"/>
    <property type="match status" value="1"/>
</dbReference>
<evidence type="ECO:0000259" key="2">
    <source>
        <dbReference type="Pfam" id="PF12697"/>
    </source>
</evidence>
<dbReference type="SUPFAM" id="SSF53474">
    <property type="entry name" value="alpha/beta-Hydrolases"/>
    <property type="match status" value="1"/>
</dbReference>
<dbReference type="EMBL" id="JBIAQY010000002">
    <property type="protein sequence ID" value="MFF3567214.1"/>
    <property type="molecule type" value="Genomic_DNA"/>
</dbReference>
<dbReference type="Pfam" id="PF12697">
    <property type="entry name" value="Abhydrolase_6"/>
    <property type="match status" value="1"/>
</dbReference>
<sequence>MRLSRFVLAAVISVLSLAVPAVPMAAAAPGESIVDRAITFSVRNVNTSGVPCGTDGRTYTVHGHLTGPARALAGRTATSTALYLHGLELGEWFWRFGAVPGYDHVREMAERGHVSVTIDRLGYGASGQPPGTLSCVGGQATVAHQIVQDLRSGNYSADGGAVAFQRVALLGHSLGGAVAQVEAYSFNDVDAVGVLSYSDLALTPEQLVGTLSWGSTCLAGAQKSPAGAPGYSYLTPNVQAFQQDFLAQSPPNVLAAATPLRAVNPCGDMISLTEATLIDPTRLGAIHVPVLFLAGTNDRVFDVNRARFQGRLFTGSRDVTTDIVDGATHGLTLEPTAAQVRDDLDGWLRTHGF</sequence>
<evidence type="ECO:0000313" key="3">
    <source>
        <dbReference type="EMBL" id="MFF3567214.1"/>
    </source>
</evidence>
<dbReference type="Gene3D" id="3.40.50.1820">
    <property type="entry name" value="alpha/beta hydrolase"/>
    <property type="match status" value="1"/>
</dbReference>
<keyword evidence="4" id="KW-1185">Reference proteome</keyword>
<keyword evidence="1" id="KW-0732">Signal</keyword>
<dbReference type="InterPro" id="IPR000073">
    <property type="entry name" value="AB_hydrolase_1"/>
</dbReference>
<comment type="caution">
    <text evidence="3">The sequence shown here is derived from an EMBL/GenBank/DDBJ whole genome shotgun (WGS) entry which is preliminary data.</text>
</comment>
<organism evidence="3 4">
    <name type="scientific">Nocardia jiangxiensis</name>
    <dbReference type="NCBI Taxonomy" id="282685"/>
    <lineage>
        <taxon>Bacteria</taxon>
        <taxon>Bacillati</taxon>
        <taxon>Actinomycetota</taxon>
        <taxon>Actinomycetes</taxon>
        <taxon>Mycobacteriales</taxon>
        <taxon>Nocardiaceae</taxon>
        <taxon>Nocardia</taxon>
    </lineage>
</organism>
<dbReference type="InterPro" id="IPR029058">
    <property type="entry name" value="AB_hydrolase_fold"/>
</dbReference>
<dbReference type="GO" id="GO:0016787">
    <property type="term" value="F:hydrolase activity"/>
    <property type="evidence" value="ECO:0007669"/>
    <property type="project" value="UniProtKB-KW"/>
</dbReference>
<dbReference type="Proteomes" id="UP001601992">
    <property type="component" value="Unassembled WGS sequence"/>
</dbReference>
<proteinExistence type="predicted"/>
<protein>
    <submittedName>
        <fullName evidence="3">Alpha/beta hydrolase</fullName>
    </submittedName>
</protein>
<gene>
    <name evidence="3" type="ORF">ACFYXQ_05465</name>
</gene>
<accession>A0ABW6RW62</accession>
<feature type="signal peptide" evidence="1">
    <location>
        <begin position="1"/>
        <end position="27"/>
    </location>
</feature>
<name>A0ABW6RW62_9NOCA</name>